<comment type="caution">
    <text evidence="8">The sequence shown here is derived from an EMBL/GenBank/DDBJ whole genome shotgun (WGS) entry which is preliminary data.</text>
</comment>
<accession>A0ABQ1IIJ1</accession>
<keyword evidence="6 7" id="KW-0961">Cell wall biogenesis/degradation</keyword>
<evidence type="ECO:0000256" key="2">
    <source>
        <dbReference type="ARBA" id="ARBA00022692"/>
    </source>
</evidence>
<dbReference type="EMBL" id="BMKE01000005">
    <property type="protein sequence ID" value="GGB38057.1"/>
    <property type="molecule type" value="Genomic_DNA"/>
</dbReference>
<evidence type="ECO:0000313" key="9">
    <source>
        <dbReference type="Proteomes" id="UP000646152"/>
    </source>
</evidence>
<dbReference type="Pfam" id="PF02618">
    <property type="entry name" value="YceG"/>
    <property type="match status" value="1"/>
</dbReference>
<keyword evidence="7" id="KW-0997">Cell inner membrane</keyword>
<comment type="function">
    <text evidence="7">Functions as a peptidoglycan terminase that cleaves nascent peptidoglycan strands endolytically to terminate their elongation.</text>
</comment>
<protein>
    <recommendedName>
        <fullName evidence="7">Endolytic murein transglycosylase</fullName>
        <ecNumber evidence="7">4.2.2.29</ecNumber>
    </recommendedName>
    <alternativeName>
        <fullName evidence="7">Peptidoglycan lytic transglycosylase</fullName>
    </alternativeName>
    <alternativeName>
        <fullName evidence="7">Peptidoglycan polymerization terminase</fullName>
    </alternativeName>
</protein>
<evidence type="ECO:0000256" key="4">
    <source>
        <dbReference type="ARBA" id="ARBA00023136"/>
    </source>
</evidence>
<comment type="catalytic activity">
    <reaction evidence="7">
        <text>a peptidoglycan chain = a peptidoglycan chain with N-acetyl-1,6-anhydromuramyl-[peptide] at the reducing end + a peptidoglycan chain with N-acetylglucosamine at the non-reducing end.</text>
        <dbReference type="EC" id="4.2.2.29"/>
    </reaction>
</comment>
<dbReference type="InterPro" id="IPR003770">
    <property type="entry name" value="MLTG-like"/>
</dbReference>
<keyword evidence="3 7" id="KW-1133">Transmembrane helix</keyword>
<dbReference type="PANTHER" id="PTHR30518">
    <property type="entry name" value="ENDOLYTIC MUREIN TRANSGLYCOSYLASE"/>
    <property type="match status" value="1"/>
</dbReference>
<proteinExistence type="inferred from homology"/>
<keyword evidence="9" id="KW-1185">Reference proteome</keyword>
<sequence length="336" mass="38236">MKTLIKWLARLFLLAVLVIGGIAVYGYQQWQALEKMTVATTEEPLFVVARGETTFHLINRLTDEPVPALTRKLWLRFHPELAAVRQGTYKFDADTRLRSALMSMVNGDVYRLQVTLIEGLRLSDWQQRLAGAEYLDVTLDENATEAEIANQLGLSSDKLEGRLLPETYSYTPGDTDLSILLRAHEEMERFLEKAWAERRPNLPIATPDEALILASIIEKETGIAEERPLIASVFVNRLRVGMRLQTDPTVIYGMGEDYDGNIRKKDLQTHTPYNTYMIDGLPPGPIAMPSKEAITAALQPVDSNYYYFVAMGEGRHYFSKSLREHNNAVRRYILKR</sequence>
<dbReference type="NCBIfam" id="TIGR00247">
    <property type="entry name" value="endolytic transglycosylase MltG"/>
    <property type="match status" value="1"/>
</dbReference>
<dbReference type="PANTHER" id="PTHR30518:SF2">
    <property type="entry name" value="ENDOLYTIC MUREIN TRANSGLYCOSYLASE"/>
    <property type="match status" value="1"/>
</dbReference>
<feature type="site" description="Important for catalytic activity" evidence="7">
    <location>
        <position position="220"/>
    </location>
</feature>
<dbReference type="RefSeq" id="WP_188628917.1">
    <property type="nucleotide sequence ID" value="NZ_BMKE01000005.1"/>
</dbReference>
<keyword evidence="4 7" id="KW-0472">Membrane</keyword>
<dbReference type="EC" id="4.2.2.29" evidence="7"/>
<evidence type="ECO:0000256" key="1">
    <source>
        <dbReference type="ARBA" id="ARBA00022475"/>
    </source>
</evidence>
<name>A0ABQ1IIJ1_9GAMM</name>
<evidence type="ECO:0000313" key="8">
    <source>
        <dbReference type="EMBL" id="GGB38057.1"/>
    </source>
</evidence>
<evidence type="ECO:0000256" key="6">
    <source>
        <dbReference type="ARBA" id="ARBA00023316"/>
    </source>
</evidence>
<dbReference type="CDD" id="cd08010">
    <property type="entry name" value="MltG_like"/>
    <property type="match status" value="1"/>
</dbReference>
<evidence type="ECO:0000256" key="5">
    <source>
        <dbReference type="ARBA" id="ARBA00023239"/>
    </source>
</evidence>
<dbReference type="HAMAP" id="MF_02065">
    <property type="entry name" value="MltG"/>
    <property type="match status" value="1"/>
</dbReference>
<reference evidence="9" key="1">
    <citation type="journal article" date="2019" name="Int. J. Syst. Evol. Microbiol.">
        <title>The Global Catalogue of Microorganisms (GCM) 10K type strain sequencing project: providing services to taxonomists for standard genome sequencing and annotation.</title>
        <authorList>
            <consortium name="The Broad Institute Genomics Platform"/>
            <consortium name="The Broad Institute Genome Sequencing Center for Infectious Disease"/>
            <person name="Wu L."/>
            <person name="Ma J."/>
        </authorList>
    </citation>
    <scope>NUCLEOTIDE SEQUENCE [LARGE SCALE GENOMIC DNA]</scope>
    <source>
        <strain evidence="9">CGMCC 1.15923</strain>
    </source>
</reference>
<keyword evidence="5 7" id="KW-0456">Lyase</keyword>
<dbReference type="Gene3D" id="3.30.160.60">
    <property type="entry name" value="Classic Zinc Finger"/>
    <property type="match status" value="2"/>
</dbReference>
<evidence type="ECO:0000256" key="7">
    <source>
        <dbReference type="HAMAP-Rule" id="MF_02065"/>
    </source>
</evidence>
<organism evidence="8 9">
    <name type="scientific">Oceanisphaera marina</name>
    <dbReference type="NCBI Taxonomy" id="2017550"/>
    <lineage>
        <taxon>Bacteria</taxon>
        <taxon>Pseudomonadati</taxon>
        <taxon>Pseudomonadota</taxon>
        <taxon>Gammaproteobacteria</taxon>
        <taxon>Aeromonadales</taxon>
        <taxon>Aeromonadaceae</taxon>
        <taxon>Oceanisphaera</taxon>
    </lineage>
</organism>
<gene>
    <name evidence="7" type="primary">mltG</name>
    <name evidence="8" type="ORF">GCM10011502_09160</name>
</gene>
<dbReference type="GO" id="GO:0016829">
    <property type="term" value="F:lyase activity"/>
    <property type="evidence" value="ECO:0007669"/>
    <property type="project" value="UniProtKB-KW"/>
</dbReference>
<evidence type="ECO:0000256" key="3">
    <source>
        <dbReference type="ARBA" id="ARBA00022989"/>
    </source>
</evidence>
<keyword evidence="1 7" id="KW-1003">Cell membrane</keyword>
<comment type="similarity">
    <text evidence="7">Belongs to the transglycosylase MltG family.</text>
</comment>
<keyword evidence="2 7" id="KW-0812">Transmembrane</keyword>
<dbReference type="Proteomes" id="UP000646152">
    <property type="component" value="Unassembled WGS sequence"/>
</dbReference>